<dbReference type="GO" id="GO:0042760">
    <property type="term" value="P:very long-chain fatty acid catabolic process"/>
    <property type="evidence" value="ECO:0007669"/>
    <property type="project" value="TreeGrafter"/>
</dbReference>
<comment type="similarity">
    <text evidence="1">Belongs to the ABC transporter superfamily. ABCD family. Peroxisomal fatty acyl CoA transporter (TC 3.A.1.203) subfamily.</text>
</comment>
<evidence type="ECO:0000256" key="7">
    <source>
        <dbReference type="ARBA" id="ARBA00023136"/>
    </source>
</evidence>
<dbReference type="GO" id="GO:0005324">
    <property type="term" value="F:long-chain fatty acid transmembrane transporter activity"/>
    <property type="evidence" value="ECO:0007669"/>
    <property type="project" value="TreeGrafter"/>
</dbReference>
<dbReference type="Pfam" id="PF06472">
    <property type="entry name" value="ABC_membrane_2"/>
    <property type="match status" value="1"/>
</dbReference>
<feature type="transmembrane region" description="Helical" evidence="9">
    <location>
        <begin position="331"/>
        <end position="356"/>
    </location>
</feature>
<dbReference type="InterPro" id="IPR011527">
    <property type="entry name" value="ABC1_TM_dom"/>
</dbReference>
<dbReference type="PANTHER" id="PTHR11384">
    <property type="entry name" value="ATP-BINDING CASSETTE, SUB-FAMILY D MEMBER"/>
    <property type="match status" value="1"/>
</dbReference>
<keyword evidence="2" id="KW-0813">Transport</keyword>
<dbReference type="InterPro" id="IPR003593">
    <property type="entry name" value="AAA+_ATPase"/>
</dbReference>
<evidence type="ECO:0000313" key="12">
    <source>
        <dbReference type="EMBL" id="AZL94687.1"/>
    </source>
</evidence>
<evidence type="ECO:0000256" key="5">
    <source>
        <dbReference type="ARBA" id="ARBA00022840"/>
    </source>
</evidence>
<keyword evidence="5" id="KW-0067">ATP-binding</keyword>
<feature type="region of interest" description="Disordered" evidence="8">
    <location>
        <begin position="126"/>
        <end position="181"/>
    </location>
</feature>
<sequence>MPPPPPPPPPPLSPLLHIITLLKKAPIQTLLRYLQKFQALPPQALLKILPIAVLILYVAYRRRHELLSALREASCLSKKTWHSMRKGGLKSLSNRILSLLGISIQSRGFLMEGGFFSTGGQGGLGVCTAKPPRPPHPSVGKLPSHITSSPPQNPQPRGEEEVDEWTRSTPSSPSSPPKDKEIDLIDFSMSSKQDQILTSSLSELSILMRQEKALQNQTASAAPSKRHEKGGKGKSLRLRRLASQLVYSSESASLGALESISSAESLSSTDPQSPEHSDSRLFERDEAAWKGGDFLREDGKAGGMIDRHFFRRCLLLWRLAVPTFFCKESITIYLLLSTLVIRTFLSIWIATINGSVVKTIVSRQYKLFVWKLCVLILYSLPASFINSSIEYLSNELALLFRQRLTSNFTKRYLHDKVFYHMTSLDCAISQPDQRLTDDVTKWSMSLASLFSNFTKPLLDIILLTSRLSQSIGYTGPLSILCWYALSALMLRVLSPNFGIMAAETQRIEGQYRSNHASIIRHSEEIAFYGGSLFEFRKLMASFYQVVRHTRKLYLLKLFMGCFDSLLVKYGAVVVGYTVVGLPLLTRGGAKAVSKAADDGVVDEDVSDLTEAYIRNSSLLINLAKAIGRLVVSYKDLQSLSGYTALICEFNKSIQRINKGNFIIKMASGKRIGKTFKALGTISTSPEVEFVDVPVKTPRGDVLIESLSFSVKEGMNVFILGPNGCGKSSLFRVLGELWPLEGGCLKKPPPEQIFYVPQRPYMPHGTLREQIIYPQIEDAYYRDEVVDGEIEDLLYAVSMGHLLERYDSGLNTRNNWEDQLSGGEKQRIALARLLYHKPVFAILDEATSAVSIDVEGNLYSLLKSRGISLITISHRMYLLKYHDFLLKIDSKEHYSYKPINLSTLPKIESYSYFTKAAR</sequence>
<dbReference type="InterPro" id="IPR050835">
    <property type="entry name" value="ABC_transporter_sub-D"/>
</dbReference>
<evidence type="ECO:0000256" key="3">
    <source>
        <dbReference type="ARBA" id="ARBA00022692"/>
    </source>
</evidence>
<feature type="domain" description="ABC transporter" evidence="10">
    <location>
        <begin position="687"/>
        <end position="914"/>
    </location>
</feature>
<organism evidence="12">
    <name type="scientific">Nephromyces sp. MMRI</name>
    <dbReference type="NCBI Taxonomy" id="2496275"/>
    <lineage>
        <taxon>Eukaryota</taxon>
        <taxon>Sar</taxon>
        <taxon>Alveolata</taxon>
        <taxon>Apicomplexa</taxon>
        <taxon>Aconoidasida</taxon>
        <taxon>Nephromycida</taxon>
        <taxon>Nephromyces</taxon>
    </lineage>
</organism>
<dbReference type="EMBL" id="MK265965">
    <property type="protein sequence ID" value="AZL94687.1"/>
    <property type="molecule type" value="mRNA"/>
</dbReference>
<feature type="region of interest" description="Disordered" evidence="8">
    <location>
        <begin position="215"/>
        <end position="234"/>
    </location>
</feature>
<feature type="transmembrane region" description="Helical" evidence="9">
    <location>
        <begin position="40"/>
        <end position="60"/>
    </location>
</feature>
<keyword evidence="6 9" id="KW-1133">Transmembrane helix</keyword>
<dbReference type="InterPro" id="IPR036640">
    <property type="entry name" value="ABC1_TM_sf"/>
</dbReference>
<evidence type="ECO:0000256" key="4">
    <source>
        <dbReference type="ARBA" id="ARBA00022741"/>
    </source>
</evidence>
<dbReference type="Pfam" id="PF00005">
    <property type="entry name" value="ABC_tran"/>
    <property type="match status" value="1"/>
</dbReference>
<dbReference type="GO" id="GO:0007031">
    <property type="term" value="P:peroxisome organization"/>
    <property type="evidence" value="ECO:0007669"/>
    <property type="project" value="TreeGrafter"/>
</dbReference>
<proteinExistence type="evidence at transcript level"/>
<evidence type="ECO:0000259" key="10">
    <source>
        <dbReference type="PROSITE" id="PS50893"/>
    </source>
</evidence>
<dbReference type="Gene3D" id="1.20.1560.10">
    <property type="entry name" value="ABC transporter type 1, transmembrane domain"/>
    <property type="match status" value="1"/>
</dbReference>
<name>A0A3Q8UC31_9APIC</name>
<dbReference type="AlphaFoldDB" id="A0A3Q8UC31"/>
<dbReference type="SMART" id="SM00382">
    <property type="entry name" value="AAA"/>
    <property type="match status" value="1"/>
</dbReference>
<evidence type="ECO:0000256" key="2">
    <source>
        <dbReference type="ARBA" id="ARBA00022448"/>
    </source>
</evidence>
<evidence type="ECO:0000256" key="6">
    <source>
        <dbReference type="ARBA" id="ARBA00022989"/>
    </source>
</evidence>
<dbReference type="SUPFAM" id="SSF90123">
    <property type="entry name" value="ABC transporter transmembrane region"/>
    <property type="match status" value="1"/>
</dbReference>
<keyword evidence="7 9" id="KW-0472">Membrane</keyword>
<dbReference type="PROSITE" id="PS50893">
    <property type="entry name" value="ABC_TRANSPORTER_2"/>
    <property type="match status" value="1"/>
</dbReference>
<dbReference type="GO" id="GO:0015910">
    <property type="term" value="P:long-chain fatty acid import into peroxisome"/>
    <property type="evidence" value="ECO:0007669"/>
    <property type="project" value="TreeGrafter"/>
</dbReference>
<evidence type="ECO:0000256" key="8">
    <source>
        <dbReference type="SAM" id="MobiDB-lite"/>
    </source>
</evidence>
<dbReference type="Gene3D" id="3.40.50.300">
    <property type="entry name" value="P-loop containing nucleotide triphosphate hydrolases"/>
    <property type="match status" value="1"/>
</dbReference>
<dbReference type="GO" id="GO:0005778">
    <property type="term" value="C:peroxisomal membrane"/>
    <property type="evidence" value="ECO:0007669"/>
    <property type="project" value="TreeGrafter"/>
</dbReference>
<feature type="transmembrane region" description="Helical" evidence="9">
    <location>
        <begin position="471"/>
        <end position="490"/>
    </location>
</feature>
<keyword evidence="3 9" id="KW-0812">Transmembrane</keyword>
<dbReference type="GO" id="GO:0006635">
    <property type="term" value="P:fatty acid beta-oxidation"/>
    <property type="evidence" value="ECO:0007669"/>
    <property type="project" value="TreeGrafter"/>
</dbReference>
<dbReference type="SUPFAM" id="SSF52540">
    <property type="entry name" value="P-loop containing nucleoside triphosphate hydrolases"/>
    <property type="match status" value="1"/>
</dbReference>
<protein>
    <submittedName>
        <fullName evidence="12">ATP binding cassette subfamily D member 3</fullName>
    </submittedName>
</protein>
<dbReference type="CDD" id="cd03223">
    <property type="entry name" value="ABCD_peroxisomal_ALDP"/>
    <property type="match status" value="1"/>
</dbReference>
<dbReference type="InterPro" id="IPR003439">
    <property type="entry name" value="ABC_transporter-like_ATP-bd"/>
</dbReference>
<feature type="transmembrane region" description="Helical" evidence="9">
    <location>
        <begin position="557"/>
        <end position="584"/>
    </location>
</feature>
<dbReference type="InterPro" id="IPR017871">
    <property type="entry name" value="ABC_transporter-like_CS"/>
</dbReference>
<accession>A0A3Q8UC31</accession>
<evidence type="ECO:0000256" key="9">
    <source>
        <dbReference type="SAM" id="Phobius"/>
    </source>
</evidence>
<dbReference type="GO" id="GO:0016887">
    <property type="term" value="F:ATP hydrolysis activity"/>
    <property type="evidence" value="ECO:0007669"/>
    <property type="project" value="InterPro"/>
</dbReference>
<feature type="transmembrane region" description="Helical" evidence="9">
    <location>
        <begin position="309"/>
        <end position="325"/>
    </location>
</feature>
<feature type="compositionally biased region" description="Basic residues" evidence="8">
    <location>
        <begin position="224"/>
        <end position="234"/>
    </location>
</feature>
<evidence type="ECO:0000256" key="1">
    <source>
        <dbReference type="ARBA" id="ARBA00008575"/>
    </source>
</evidence>
<dbReference type="PANTHER" id="PTHR11384:SF67">
    <property type="entry name" value="ATP-BINDING CASSETTE SUB-FAMILY D MEMBER 1"/>
    <property type="match status" value="1"/>
</dbReference>
<reference evidence="12" key="1">
    <citation type="journal article" date="2018" name="Genome Biol. Evol.">
        <title>Nephromyces encodes a urate metabolism pathway and predicted peroxisomes, demonstrating these are not ancient losses of apicomplexans.</title>
        <authorList>
            <person name="Paight C."/>
            <person name="Slamovits C.H."/>
            <person name="Saffo M.B."/>
            <person name="Lane C.E."/>
        </authorList>
    </citation>
    <scope>NUCLEOTIDE SEQUENCE</scope>
    <source>
        <strain evidence="12">Neph196</strain>
    </source>
</reference>
<keyword evidence="4" id="KW-0547">Nucleotide-binding</keyword>
<feature type="domain" description="ABC transmembrane type-1" evidence="11">
    <location>
        <begin position="334"/>
        <end position="567"/>
    </location>
</feature>
<dbReference type="GO" id="GO:0140359">
    <property type="term" value="F:ABC-type transporter activity"/>
    <property type="evidence" value="ECO:0007669"/>
    <property type="project" value="InterPro"/>
</dbReference>
<evidence type="ECO:0000259" key="11">
    <source>
        <dbReference type="PROSITE" id="PS50929"/>
    </source>
</evidence>
<dbReference type="PROSITE" id="PS00211">
    <property type="entry name" value="ABC_TRANSPORTER_1"/>
    <property type="match status" value="1"/>
</dbReference>
<feature type="transmembrane region" description="Helical" evidence="9">
    <location>
        <begin position="368"/>
        <end position="389"/>
    </location>
</feature>
<dbReference type="InterPro" id="IPR027417">
    <property type="entry name" value="P-loop_NTPase"/>
</dbReference>
<dbReference type="GO" id="GO:0005524">
    <property type="term" value="F:ATP binding"/>
    <property type="evidence" value="ECO:0007669"/>
    <property type="project" value="UniProtKB-KW"/>
</dbReference>
<dbReference type="PROSITE" id="PS50929">
    <property type="entry name" value="ABC_TM1F"/>
    <property type="match status" value="1"/>
</dbReference>